<sequence>MNVMDIINQAGGISAISSQLGIDEGTAQAGAAALLPAILGGMKGQAQQHPDGLAGLAGILGSLGGGGLLANVLAPGASDVNAGNNVLGQIFGSKDVSRTVADHAAAQSGVSSDLLKKMLPLLAMAVAGYLAKQASASSTGAASESPQSGLGGMLGGLVGSILGGGQQAAPQPAPAAPTASGWGGLGSLIDLNHDGNPLDDILGMAGKLTGR</sequence>
<dbReference type="RefSeq" id="WP_187763526.1">
    <property type="nucleotide sequence ID" value="NZ_CP061038.1"/>
</dbReference>
<protein>
    <submittedName>
        <fullName evidence="1">DUF937 domain-containing protein</fullName>
    </submittedName>
</protein>
<name>A0A7H0LNJ0_9SPHN</name>
<proteinExistence type="predicted"/>
<reference evidence="1 2" key="1">
    <citation type="submission" date="2020-09" db="EMBL/GenBank/DDBJ databases">
        <title>Sphingomonas sp., a new species isolated from pork steak.</title>
        <authorList>
            <person name="Heidler von Heilborn D."/>
        </authorList>
    </citation>
    <scope>NUCLEOTIDE SEQUENCE [LARGE SCALE GENOMIC DNA]</scope>
    <source>
        <strain evidence="2">S8-3T</strain>
    </source>
</reference>
<evidence type="ECO:0000313" key="1">
    <source>
        <dbReference type="EMBL" id="QNQ11243.1"/>
    </source>
</evidence>
<dbReference type="KEGG" id="spap:H3Z74_08870"/>
<keyword evidence="2" id="KW-1185">Reference proteome</keyword>
<dbReference type="Proteomes" id="UP000516148">
    <property type="component" value="Chromosome"/>
</dbReference>
<evidence type="ECO:0000313" key="2">
    <source>
        <dbReference type="Proteomes" id="UP000516148"/>
    </source>
</evidence>
<organism evidence="1 2">
    <name type="scientific">Sphingomonas alpina</name>
    <dbReference type="NCBI Taxonomy" id="653931"/>
    <lineage>
        <taxon>Bacteria</taxon>
        <taxon>Pseudomonadati</taxon>
        <taxon>Pseudomonadota</taxon>
        <taxon>Alphaproteobacteria</taxon>
        <taxon>Sphingomonadales</taxon>
        <taxon>Sphingomonadaceae</taxon>
        <taxon>Sphingomonas</taxon>
    </lineage>
</organism>
<dbReference type="AlphaFoldDB" id="A0A7H0LNJ0"/>
<dbReference type="InterPro" id="IPR009282">
    <property type="entry name" value="DUF937"/>
</dbReference>
<dbReference type="EMBL" id="CP061038">
    <property type="protein sequence ID" value="QNQ11243.1"/>
    <property type="molecule type" value="Genomic_DNA"/>
</dbReference>
<dbReference type="Pfam" id="PF06078">
    <property type="entry name" value="DUF937"/>
    <property type="match status" value="1"/>
</dbReference>
<gene>
    <name evidence="1" type="ORF">H3Z74_08870</name>
</gene>
<accession>A0A7H0LNJ0</accession>